<sequence length="213" mass="22833">MEEGMEKGSTLHSKVIACAVGWCGTYHTGVDTLLTSTEGVEVLGSRSPGQKRNRTHFTKTPCNGDSHAEEDACSDAMKHSERLLQVLRVRQQVSLKGNSTHEAVPVSRTDLSFFTRAESHIPFCQLQMPPILAHFASTPDERVGGNYGLRGGSVIGTGPSQVSIATTTNTAGVQAPIPPAVDSSQLGSTAVTAPEWLVLRLCELDVILRVFFS</sequence>
<gene>
    <name evidence="2" type="ORF">TVY486_0304290</name>
</gene>
<dbReference type="AlphaFoldDB" id="G0TTH5"/>
<evidence type="ECO:0000313" key="2">
    <source>
        <dbReference type="EMBL" id="CCC47256.1"/>
    </source>
</evidence>
<proteinExistence type="predicted"/>
<dbReference type="EMBL" id="HE573019">
    <property type="protein sequence ID" value="CCC47256.1"/>
    <property type="molecule type" value="Genomic_DNA"/>
</dbReference>
<dbReference type="VEuPathDB" id="TriTrypDB:TvY486_0304290"/>
<feature type="region of interest" description="Disordered" evidence="1">
    <location>
        <begin position="43"/>
        <end position="67"/>
    </location>
</feature>
<reference evidence="2" key="1">
    <citation type="journal article" date="2012" name="Proc. Natl. Acad. Sci. U.S.A.">
        <title>Antigenic diversity is generated by distinct evolutionary mechanisms in African trypanosome species.</title>
        <authorList>
            <person name="Jackson A.P."/>
            <person name="Berry A."/>
            <person name="Aslett M."/>
            <person name="Allison H.C."/>
            <person name="Burton P."/>
            <person name="Vavrova-Anderson J."/>
            <person name="Brown R."/>
            <person name="Browne H."/>
            <person name="Corton N."/>
            <person name="Hauser H."/>
            <person name="Gamble J."/>
            <person name="Gilderthorp R."/>
            <person name="Marcello L."/>
            <person name="McQuillan J."/>
            <person name="Otto T.D."/>
            <person name="Quail M.A."/>
            <person name="Sanders M.J."/>
            <person name="van Tonder A."/>
            <person name="Ginger M.L."/>
            <person name="Field M.C."/>
            <person name="Barry J.D."/>
            <person name="Hertz-Fowler C."/>
            <person name="Berriman M."/>
        </authorList>
    </citation>
    <scope>NUCLEOTIDE SEQUENCE</scope>
    <source>
        <strain evidence="2">Y486</strain>
    </source>
</reference>
<protein>
    <submittedName>
        <fullName evidence="2">Uncharacterized protein</fullName>
    </submittedName>
</protein>
<name>G0TTH5_TRYVY</name>
<evidence type="ECO:0000256" key="1">
    <source>
        <dbReference type="SAM" id="MobiDB-lite"/>
    </source>
</evidence>
<accession>G0TTH5</accession>
<organism evidence="2">
    <name type="scientific">Trypanosoma vivax (strain Y486)</name>
    <dbReference type="NCBI Taxonomy" id="1055687"/>
    <lineage>
        <taxon>Eukaryota</taxon>
        <taxon>Discoba</taxon>
        <taxon>Euglenozoa</taxon>
        <taxon>Kinetoplastea</taxon>
        <taxon>Metakinetoplastina</taxon>
        <taxon>Trypanosomatida</taxon>
        <taxon>Trypanosomatidae</taxon>
        <taxon>Trypanosoma</taxon>
        <taxon>Duttonella</taxon>
    </lineage>
</organism>